<evidence type="ECO:0000256" key="1">
    <source>
        <dbReference type="ARBA" id="ARBA00001966"/>
    </source>
</evidence>
<evidence type="ECO:0000256" key="8">
    <source>
        <dbReference type="ARBA" id="ARBA00023004"/>
    </source>
</evidence>
<keyword evidence="14" id="KW-1185">Reference proteome</keyword>
<dbReference type="NCBIfam" id="TIGR02936">
    <property type="entry name" value="fdxN_nitrog"/>
    <property type="match status" value="1"/>
</dbReference>
<keyword evidence="10" id="KW-0535">Nitrogen fixation</keyword>
<keyword evidence="5" id="KW-0479">Metal-binding</keyword>
<dbReference type="AlphaFoldDB" id="A0AA41W962"/>
<gene>
    <name evidence="13" type="primary">fdxB</name>
    <name evidence="13" type="ORF">NAF29_12300</name>
</gene>
<accession>A0AA41W962</accession>
<dbReference type="EMBL" id="JAMQGP010000006">
    <property type="protein sequence ID" value="MCM2680444.1"/>
    <property type="molecule type" value="Genomic_DNA"/>
</dbReference>
<feature type="domain" description="4Fe-4S ferredoxin-type" evidence="12">
    <location>
        <begin position="19"/>
        <end position="48"/>
    </location>
</feature>
<comment type="cofactor">
    <cofactor evidence="1">
        <name>[4Fe-4S] cluster</name>
        <dbReference type="ChEBI" id="CHEBI:49883"/>
    </cofactor>
</comment>
<evidence type="ECO:0000256" key="2">
    <source>
        <dbReference type="ARBA" id="ARBA00003532"/>
    </source>
</evidence>
<evidence type="ECO:0000256" key="7">
    <source>
        <dbReference type="ARBA" id="ARBA00022982"/>
    </source>
</evidence>
<dbReference type="SUPFAM" id="SSF54862">
    <property type="entry name" value="4Fe-4S ferredoxins"/>
    <property type="match status" value="1"/>
</dbReference>
<keyword evidence="9" id="KW-0411">Iron-sulfur</keyword>
<dbReference type="PROSITE" id="PS00198">
    <property type="entry name" value="4FE4S_FER_1"/>
    <property type="match status" value="1"/>
</dbReference>
<dbReference type="Pfam" id="PF12838">
    <property type="entry name" value="Fer4_7"/>
    <property type="match status" value="1"/>
</dbReference>
<protein>
    <recommendedName>
        <fullName evidence="11">Ferredoxin III</fullName>
    </recommendedName>
</protein>
<feature type="domain" description="4Fe-4S ferredoxin-type" evidence="12">
    <location>
        <begin position="66"/>
        <end position="96"/>
    </location>
</feature>
<keyword evidence="4" id="KW-0004">4Fe-4S</keyword>
<proteinExistence type="predicted"/>
<evidence type="ECO:0000256" key="5">
    <source>
        <dbReference type="ARBA" id="ARBA00022723"/>
    </source>
</evidence>
<evidence type="ECO:0000259" key="12">
    <source>
        <dbReference type="PROSITE" id="PS51379"/>
    </source>
</evidence>
<name>A0AA41W962_9GAMM</name>
<comment type="function">
    <text evidence="2">Ferredoxins are iron-sulfur proteins that transfer electrons in a wide variety of metabolic reactions.</text>
</comment>
<evidence type="ECO:0000313" key="14">
    <source>
        <dbReference type="Proteomes" id="UP001165393"/>
    </source>
</evidence>
<evidence type="ECO:0000256" key="11">
    <source>
        <dbReference type="ARBA" id="ARBA00030616"/>
    </source>
</evidence>
<dbReference type="PROSITE" id="PS51379">
    <property type="entry name" value="4FE4S_FER_2"/>
    <property type="match status" value="2"/>
</dbReference>
<keyword evidence="8" id="KW-0408">Iron</keyword>
<dbReference type="InterPro" id="IPR017896">
    <property type="entry name" value="4Fe4S_Fe-S-bd"/>
</dbReference>
<reference evidence="13 14" key="1">
    <citation type="journal article" date="2013" name="Antonie Van Leeuwenhoek">
        <title>Echinimonas agarilytica gen. nov., sp. nov., a new gammaproteobacterium isolated from the sea urchin Strongylocentrotus intermedius.</title>
        <authorList>
            <person name="Nedashkovskaya O.I."/>
            <person name="Stenkova A.M."/>
            <person name="Zhukova N.V."/>
            <person name="Van Trappen S."/>
            <person name="Lee J.S."/>
            <person name="Kim S.B."/>
        </authorList>
    </citation>
    <scope>NUCLEOTIDE SEQUENCE [LARGE SCALE GENOMIC DNA]</scope>
    <source>
        <strain evidence="13 14">KMM 6351</strain>
    </source>
</reference>
<evidence type="ECO:0000256" key="9">
    <source>
        <dbReference type="ARBA" id="ARBA00023014"/>
    </source>
</evidence>
<dbReference type="InterPro" id="IPR017900">
    <property type="entry name" value="4Fe4S_Fe_S_CS"/>
</dbReference>
<dbReference type="Proteomes" id="UP001165393">
    <property type="component" value="Unassembled WGS sequence"/>
</dbReference>
<organism evidence="13 14">
    <name type="scientific">Echinimonas agarilytica</name>
    <dbReference type="NCBI Taxonomy" id="1215918"/>
    <lineage>
        <taxon>Bacteria</taxon>
        <taxon>Pseudomonadati</taxon>
        <taxon>Pseudomonadota</taxon>
        <taxon>Gammaproteobacteria</taxon>
        <taxon>Alteromonadales</taxon>
        <taxon>Echinimonadaceae</taxon>
        <taxon>Echinimonas</taxon>
    </lineage>
</organism>
<dbReference type="PANTHER" id="PTHR43687:SF1">
    <property type="entry name" value="FERREDOXIN III"/>
    <property type="match status" value="1"/>
</dbReference>
<keyword evidence="6" id="KW-0677">Repeat</keyword>
<dbReference type="GO" id="GO:0046872">
    <property type="term" value="F:metal ion binding"/>
    <property type="evidence" value="ECO:0007669"/>
    <property type="project" value="UniProtKB-KW"/>
</dbReference>
<evidence type="ECO:0000313" key="13">
    <source>
        <dbReference type="EMBL" id="MCM2680444.1"/>
    </source>
</evidence>
<dbReference type="Gene3D" id="3.30.70.20">
    <property type="match status" value="1"/>
</dbReference>
<dbReference type="GO" id="GO:0051539">
    <property type="term" value="F:4 iron, 4 sulfur cluster binding"/>
    <property type="evidence" value="ECO:0007669"/>
    <property type="project" value="UniProtKB-KW"/>
</dbReference>
<dbReference type="InterPro" id="IPR050572">
    <property type="entry name" value="Fe-S_Ferredoxin"/>
</dbReference>
<comment type="caution">
    <text evidence="13">The sequence shown here is derived from an EMBL/GenBank/DDBJ whole genome shotgun (WGS) entry which is preliminary data.</text>
</comment>
<evidence type="ECO:0000256" key="4">
    <source>
        <dbReference type="ARBA" id="ARBA00022485"/>
    </source>
</evidence>
<sequence length="99" mass="11000">MTSNYLGTTRGGEQWEPQFVTSINQDTCIGCGRCYKVCSRDVFDLIEREIDDEDEDFDDYDDDVVMVMALANEADCIGCGSCSKVCPKSCHGHTPAMQL</sequence>
<keyword evidence="3" id="KW-0813">Transport</keyword>
<keyword evidence="7" id="KW-0249">Electron transport</keyword>
<dbReference type="PANTHER" id="PTHR43687">
    <property type="entry name" value="ADENYLYLSULFATE REDUCTASE, BETA SUBUNIT"/>
    <property type="match status" value="1"/>
</dbReference>
<evidence type="ECO:0000256" key="6">
    <source>
        <dbReference type="ARBA" id="ARBA00022737"/>
    </source>
</evidence>
<dbReference type="RefSeq" id="WP_251261882.1">
    <property type="nucleotide sequence ID" value="NZ_JAMQGP010000006.1"/>
</dbReference>
<dbReference type="InterPro" id="IPR014283">
    <property type="entry name" value="FdIII_4_nif"/>
</dbReference>
<evidence type="ECO:0000256" key="10">
    <source>
        <dbReference type="ARBA" id="ARBA00023231"/>
    </source>
</evidence>
<evidence type="ECO:0000256" key="3">
    <source>
        <dbReference type="ARBA" id="ARBA00022448"/>
    </source>
</evidence>